<dbReference type="AlphaFoldDB" id="A0A1Y2M9C8"/>
<feature type="compositionally biased region" description="Polar residues" evidence="1">
    <location>
        <begin position="425"/>
        <end position="435"/>
    </location>
</feature>
<feature type="compositionally biased region" description="Basic and acidic residues" evidence="1">
    <location>
        <begin position="575"/>
        <end position="585"/>
    </location>
</feature>
<feature type="region of interest" description="Disordered" evidence="1">
    <location>
        <begin position="26"/>
        <end position="672"/>
    </location>
</feature>
<feature type="compositionally biased region" description="Low complexity" evidence="1">
    <location>
        <begin position="480"/>
        <end position="530"/>
    </location>
</feature>
<feature type="compositionally biased region" description="Basic and acidic residues" evidence="1">
    <location>
        <begin position="594"/>
        <end position="607"/>
    </location>
</feature>
<feature type="compositionally biased region" description="Low complexity" evidence="1">
    <location>
        <begin position="147"/>
        <end position="166"/>
    </location>
</feature>
<feature type="compositionally biased region" description="Polar residues" evidence="1">
    <location>
        <begin position="335"/>
        <end position="344"/>
    </location>
</feature>
<proteinExistence type="predicted"/>
<accession>A0A1Y2M9C8</accession>
<feature type="compositionally biased region" description="Polar residues" evidence="1">
    <location>
        <begin position="91"/>
        <end position="117"/>
    </location>
</feature>
<name>A0A1Y2M9C8_EPING</name>
<feature type="compositionally biased region" description="Low complexity" evidence="1">
    <location>
        <begin position="232"/>
        <end position="256"/>
    </location>
</feature>
<feature type="compositionally biased region" description="Low complexity" evidence="1">
    <location>
        <begin position="401"/>
        <end position="424"/>
    </location>
</feature>
<feature type="compositionally biased region" description="Basic and acidic residues" evidence="1">
    <location>
        <begin position="661"/>
        <end position="672"/>
    </location>
</feature>
<evidence type="ECO:0000256" key="1">
    <source>
        <dbReference type="SAM" id="MobiDB-lite"/>
    </source>
</evidence>
<feature type="compositionally biased region" description="Basic residues" evidence="1">
    <location>
        <begin position="290"/>
        <end position="306"/>
    </location>
</feature>
<feature type="compositionally biased region" description="Low complexity" evidence="1">
    <location>
        <begin position="78"/>
        <end position="90"/>
    </location>
</feature>
<dbReference type="OMA" id="AFTRMLM"/>
<organism evidence="2 3">
    <name type="scientific">Epicoccum nigrum</name>
    <name type="common">Soil fungus</name>
    <name type="synonym">Epicoccum purpurascens</name>
    <dbReference type="NCBI Taxonomy" id="105696"/>
    <lineage>
        <taxon>Eukaryota</taxon>
        <taxon>Fungi</taxon>
        <taxon>Dikarya</taxon>
        <taxon>Ascomycota</taxon>
        <taxon>Pezizomycotina</taxon>
        <taxon>Dothideomycetes</taxon>
        <taxon>Pleosporomycetidae</taxon>
        <taxon>Pleosporales</taxon>
        <taxon>Pleosporineae</taxon>
        <taxon>Didymellaceae</taxon>
        <taxon>Epicoccum</taxon>
    </lineage>
</organism>
<reference evidence="2 3" key="1">
    <citation type="journal article" date="2017" name="Genome Announc.">
        <title>Genome sequence of the saprophytic ascomycete Epicoccum nigrum ICMP 19927 strain isolated from New Zealand.</title>
        <authorList>
            <person name="Fokin M."/>
            <person name="Fleetwood D."/>
            <person name="Weir B.S."/>
            <person name="Villas-Boas S.G."/>
        </authorList>
    </citation>
    <scope>NUCLEOTIDE SEQUENCE [LARGE SCALE GENOMIC DNA]</scope>
    <source>
        <strain evidence="2 3">ICMP 19927</strain>
    </source>
</reference>
<feature type="compositionally biased region" description="Low complexity" evidence="1">
    <location>
        <begin position="559"/>
        <end position="571"/>
    </location>
</feature>
<feature type="compositionally biased region" description="Pro residues" evidence="1">
    <location>
        <begin position="222"/>
        <end position="231"/>
    </location>
</feature>
<protein>
    <submittedName>
        <fullName evidence="2">Uncharacterized protein</fullName>
    </submittedName>
</protein>
<feature type="compositionally biased region" description="Low complexity" evidence="1">
    <location>
        <begin position="543"/>
        <end position="552"/>
    </location>
</feature>
<dbReference type="InParanoid" id="A0A1Y2M9C8"/>
<feature type="compositionally biased region" description="Low complexity" evidence="1">
    <location>
        <begin position="366"/>
        <end position="379"/>
    </location>
</feature>
<dbReference type="Proteomes" id="UP000193240">
    <property type="component" value="Unassembled WGS sequence"/>
</dbReference>
<feature type="compositionally biased region" description="Polar residues" evidence="1">
    <location>
        <begin position="311"/>
        <end position="326"/>
    </location>
</feature>
<evidence type="ECO:0000313" key="3">
    <source>
        <dbReference type="Proteomes" id="UP000193240"/>
    </source>
</evidence>
<keyword evidence="3" id="KW-1185">Reference proteome</keyword>
<dbReference type="EMBL" id="KZ107839">
    <property type="protein sequence ID" value="OSS52693.1"/>
    <property type="molecule type" value="Genomic_DNA"/>
</dbReference>
<dbReference type="STRING" id="105696.A0A1Y2M9C8"/>
<feature type="compositionally biased region" description="Pro residues" evidence="1">
    <location>
        <begin position="345"/>
        <end position="359"/>
    </location>
</feature>
<feature type="compositionally biased region" description="Low complexity" evidence="1">
    <location>
        <begin position="185"/>
        <end position="194"/>
    </location>
</feature>
<evidence type="ECO:0000313" key="2">
    <source>
        <dbReference type="EMBL" id="OSS52693.1"/>
    </source>
</evidence>
<sequence length="691" mass="71621">MSSGNPFRASLALHPAAAAAAAAVAAASSPEATVPRASFVAAETDHRPDGAAADVPVRTKKHVRIESTAISIPPQPQSQPDLSSPDDSPQTSFAPQSQHAASNYISSAAGYSNSSPGAYSREPGRSSSYDMAGADGMASSSTESGTSFPALSPSASASVVPANPFAKTLASMEPQRAGGEDRAAAEGAAAVATGNSRASLDVESFKNMLLTGRPYPRHTTQPPQPPQPPGAPAAAAVMESGSSSTDTSSLSRQSLLEPAHEAPGESPRTSYELEMARSDEDDLAPQPTRTRSKRKPPPAPAHRHGKLVSPRQPQTVPFDSFTTTEALASPVTRPRNVSDTSTNKPLPPTPPILSPPPPADTLEKALPSPLSSPLSRSSSTQKKKAPPPVPLARRQSQLRHSSAGADNRSSRSSSFTLSSQQSLDVPTSNPLSPSAENAREILERGMKSPPPPPPSRHGARLSDIGSSSPSAASPPPPPQRNSSVRTAASSSSRRSTLEGSSDAAPAPGSASASKRSSRVLSSSGDMAGSAMPPPPPPPRGARRAGSGSARSSLDTQRPALYSLASSTSAASNVEHGGRRSADTTRRTSNGARRTSTDSRRTSTDLRRASGASGIETGTGLYEHGPAEEWALVSPREEAEDQFARANPRLGLGDGGEPSSEPPRKDSSSILDDMERFQREIDELRERYKGAG</sequence>
<gene>
    <name evidence="2" type="ORF">B5807_03041</name>
</gene>
<feature type="compositionally biased region" description="Basic and acidic residues" evidence="1">
    <location>
        <begin position="437"/>
        <end position="446"/>
    </location>
</feature>